<evidence type="ECO:0000313" key="4">
    <source>
        <dbReference type="Proteomes" id="UP000027746"/>
    </source>
</evidence>
<accession>A0A073IZM1</accession>
<keyword evidence="4" id="KW-1185">Reference proteome</keyword>
<sequence>MPSYTFDAYGFDTITTTGPDPFDSNNTGNSDSVANGSTIRIDPSAVASDLVMIDNDSTFEDGDGQQELADPLTLNGTQFSPGTSVETEYAYVIRPVGSTDPGDNITIYVLEFDGDVVGIASDKRLIPGQEYKIVSIASNDPTIAYADMAVCFLRGTLIAVPDGERAVEDIQVGDLVTTVDDGPQEVVWCGRQKVSGQGNLAPIRIARGALGNNRDLFVSPQHRILVAADWLAGGQEHLVPAKALVGLPGIGISPRYVVHYHHIMCAAHHLVRANGAIAETMLPGPEALRVLGPVAQEEIAAVAGPPESMPPARPCLRVGQWRRMLRHAERVSRIAPVMAHPVP</sequence>
<protein>
    <recommendedName>
        <fullName evidence="2">Hedgehog/Intein (Hint) domain-containing protein</fullName>
    </recommendedName>
</protein>
<dbReference type="InterPro" id="IPR006141">
    <property type="entry name" value="Intein_N"/>
</dbReference>
<organism evidence="3 4">
    <name type="scientific">Pseudosulfitobacter pseudonitzschiae</name>
    <dbReference type="NCBI Taxonomy" id="1402135"/>
    <lineage>
        <taxon>Bacteria</taxon>
        <taxon>Pseudomonadati</taxon>
        <taxon>Pseudomonadota</taxon>
        <taxon>Alphaproteobacteria</taxon>
        <taxon>Rhodobacterales</taxon>
        <taxon>Roseobacteraceae</taxon>
        <taxon>Pseudosulfitobacter</taxon>
    </lineage>
</organism>
<proteinExistence type="predicted"/>
<dbReference type="OrthoDB" id="6305173at2"/>
<dbReference type="Gene3D" id="2.170.16.10">
    <property type="entry name" value="Hedgehog/Intein (Hint) domain"/>
    <property type="match status" value="1"/>
</dbReference>
<name>A0A073IZM1_9RHOB</name>
<dbReference type="InterPro" id="IPR036844">
    <property type="entry name" value="Hint_dom_sf"/>
</dbReference>
<dbReference type="EMBL" id="JAMD01000005">
    <property type="protein sequence ID" value="KEJ95823.1"/>
    <property type="molecule type" value="Genomic_DNA"/>
</dbReference>
<reference evidence="3 4" key="1">
    <citation type="submission" date="2014-01" db="EMBL/GenBank/DDBJ databases">
        <title>Sulfitobacter sp. H3 (MCCC 1A00686) Genome Sequencing.</title>
        <authorList>
            <person name="Lai Q."/>
            <person name="Hong Z."/>
        </authorList>
    </citation>
    <scope>NUCLEOTIDE SEQUENCE [LARGE SCALE GENOMIC DNA]</scope>
    <source>
        <strain evidence="3 4">H3</strain>
    </source>
</reference>
<dbReference type="GO" id="GO:0016539">
    <property type="term" value="P:intein-mediated protein splicing"/>
    <property type="evidence" value="ECO:0007669"/>
    <property type="project" value="InterPro"/>
</dbReference>
<dbReference type="InterPro" id="IPR028992">
    <property type="entry name" value="Hedgehog/Intein_dom"/>
</dbReference>
<dbReference type="AlphaFoldDB" id="A0A073IZM1"/>
<feature type="region of interest" description="Disordered" evidence="1">
    <location>
        <begin position="16"/>
        <end position="37"/>
    </location>
</feature>
<comment type="caution">
    <text evidence="3">The sequence shown here is derived from an EMBL/GenBank/DDBJ whole genome shotgun (WGS) entry which is preliminary data.</text>
</comment>
<dbReference type="GeneID" id="68869432"/>
<evidence type="ECO:0000313" key="3">
    <source>
        <dbReference type="EMBL" id="KEJ95823.1"/>
    </source>
</evidence>
<dbReference type="Pfam" id="PF13403">
    <property type="entry name" value="Hint_2"/>
    <property type="match status" value="1"/>
</dbReference>
<evidence type="ECO:0000256" key="1">
    <source>
        <dbReference type="SAM" id="MobiDB-lite"/>
    </source>
</evidence>
<dbReference type="SUPFAM" id="SSF51294">
    <property type="entry name" value="Hedgehog/intein (Hint) domain"/>
    <property type="match status" value="1"/>
</dbReference>
<feature type="domain" description="Hedgehog/Intein (Hint)" evidence="2">
    <location>
        <begin position="150"/>
        <end position="284"/>
    </location>
</feature>
<dbReference type="RefSeq" id="WP_051694320.1">
    <property type="nucleotide sequence ID" value="NZ_CP054599.1"/>
</dbReference>
<evidence type="ECO:0000259" key="2">
    <source>
        <dbReference type="Pfam" id="PF13403"/>
    </source>
</evidence>
<dbReference type="Proteomes" id="UP000027746">
    <property type="component" value="Unassembled WGS sequence"/>
</dbReference>
<dbReference type="PROSITE" id="PS50817">
    <property type="entry name" value="INTEIN_N_TER"/>
    <property type="match status" value="1"/>
</dbReference>
<gene>
    <name evidence="3" type="ORF">SUH3_20150</name>
</gene>